<feature type="transmembrane region" description="Helical" evidence="8">
    <location>
        <begin position="206"/>
        <end position="228"/>
    </location>
</feature>
<keyword evidence="11" id="KW-1185">Reference proteome</keyword>
<dbReference type="PANTHER" id="PTHR42718:SF46">
    <property type="entry name" value="BLR6921 PROTEIN"/>
    <property type="match status" value="1"/>
</dbReference>
<evidence type="ECO:0000313" key="11">
    <source>
        <dbReference type="Proteomes" id="UP000306192"/>
    </source>
</evidence>
<keyword evidence="6 8" id="KW-0472">Membrane</keyword>
<feature type="transmembrane region" description="Helical" evidence="8">
    <location>
        <begin position="92"/>
        <end position="109"/>
    </location>
</feature>
<dbReference type="NCBIfam" id="TIGR00711">
    <property type="entry name" value="efflux_EmrB"/>
    <property type="match status" value="1"/>
</dbReference>
<dbReference type="SUPFAM" id="SSF103473">
    <property type="entry name" value="MFS general substrate transporter"/>
    <property type="match status" value="1"/>
</dbReference>
<dbReference type="InterPro" id="IPR004638">
    <property type="entry name" value="EmrB-like"/>
</dbReference>
<dbReference type="InterPro" id="IPR005829">
    <property type="entry name" value="Sugar_transporter_CS"/>
</dbReference>
<proteinExistence type="predicted"/>
<dbReference type="PANTHER" id="PTHR42718">
    <property type="entry name" value="MAJOR FACILITATOR SUPERFAMILY MULTIDRUG TRANSPORTER MFSC"/>
    <property type="match status" value="1"/>
</dbReference>
<evidence type="ECO:0000256" key="5">
    <source>
        <dbReference type="ARBA" id="ARBA00022989"/>
    </source>
</evidence>
<evidence type="ECO:0000256" key="3">
    <source>
        <dbReference type="ARBA" id="ARBA00022475"/>
    </source>
</evidence>
<gene>
    <name evidence="10" type="ORF">D4765_11125</name>
</gene>
<evidence type="ECO:0000256" key="7">
    <source>
        <dbReference type="SAM" id="MobiDB-lite"/>
    </source>
</evidence>
<feature type="transmembrane region" description="Helical" evidence="8">
    <location>
        <begin position="372"/>
        <end position="393"/>
    </location>
</feature>
<feature type="region of interest" description="Disordered" evidence="7">
    <location>
        <begin position="1"/>
        <end position="45"/>
    </location>
</feature>
<dbReference type="Gene3D" id="1.20.1250.20">
    <property type="entry name" value="MFS general substrate transporter like domains"/>
    <property type="match status" value="1"/>
</dbReference>
<dbReference type="Proteomes" id="UP000306192">
    <property type="component" value="Unassembled WGS sequence"/>
</dbReference>
<evidence type="ECO:0000256" key="2">
    <source>
        <dbReference type="ARBA" id="ARBA00022448"/>
    </source>
</evidence>
<feature type="transmembrane region" description="Helical" evidence="8">
    <location>
        <begin position="445"/>
        <end position="466"/>
    </location>
</feature>
<dbReference type="InterPro" id="IPR036259">
    <property type="entry name" value="MFS_trans_sf"/>
</dbReference>
<dbReference type="CDD" id="cd17321">
    <property type="entry name" value="MFS_MMR_MDR_like"/>
    <property type="match status" value="1"/>
</dbReference>
<dbReference type="Gene3D" id="1.20.1720.10">
    <property type="entry name" value="Multidrug resistance protein D"/>
    <property type="match status" value="1"/>
</dbReference>
<keyword evidence="2" id="KW-0813">Transport</keyword>
<feature type="transmembrane region" description="Helical" evidence="8">
    <location>
        <begin position="121"/>
        <end position="139"/>
    </location>
</feature>
<comment type="subcellular location">
    <subcellularLocation>
        <location evidence="1">Cell membrane</location>
        <topology evidence="1">Multi-pass membrane protein</topology>
    </subcellularLocation>
</comment>
<feature type="transmembrane region" description="Helical" evidence="8">
    <location>
        <begin position="180"/>
        <end position="200"/>
    </location>
</feature>
<feature type="transmembrane region" description="Helical" evidence="8">
    <location>
        <begin position="405"/>
        <end position="424"/>
    </location>
</feature>
<dbReference type="EMBL" id="QYRT01000020">
    <property type="protein sequence ID" value="TIH35267.1"/>
    <property type="molecule type" value="Genomic_DNA"/>
</dbReference>
<dbReference type="GO" id="GO:0005886">
    <property type="term" value="C:plasma membrane"/>
    <property type="evidence" value="ECO:0007669"/>
    <property type="project" value="UniProtKB-SubCell"/>
</dbReference>
<feature type="transmembrane region" description="Helical" evidence="8">
    <location>
        <begin position="344"/>
        <end position="365"/>
    </location>
</feature>
<evidence type="ECO:0000256" key="1">
    <source>
        <dbReference type="ARBA" id="ARBA00004651"/>
    </source>
</evidence>
<feature type="transmembrane region" description="Helical" evidence="8">
    <location>
        <begin position="52"/>
        <end position="72"/>
    </location>
</feature>
<feature type="domain" description="Major facilitator superfamily (MFS) profile" evidence="9">
    <location>
        <begin position="54"/>
        <end position="508"/>
    </location>
</feature>
<keyword evidence="5 8" id="KW-1133">Transmembrane helix</keyword>
<evidence type="ECO:0000256" key="6">
    <source>
        <dbReference type="ARBA" id="ARBA00023136"/>
    </source>
</evidence>
<feature type="transmembrane region" description="Helical" evidence="8">
    <location>
        <begin position="145"/>
        <end position="168"/>
    </location>
</feature>
<evidence type="ECO:0000259" key="9">
    <source>
        <dbReference type="PROSITE" id="PS50850"/>
    </source>
</evidence>
<organism evidence="10 11">
    <name type="scientific">Subtercola vilae</name>
    <dbReference type="NCBI Taxonomy" id="2056433"/>
    <lineage>
        <taxon>Bacteria</taxon>
        <taxon>Bacillati</taxon>
        <taxon>Actinomycetota</taxon>
        <taxon>Actinomycetes</taxon>
        <taxon>Micrococcales</taxon>
        <taxon>Microbacteriaceae</taxon>
        <taxon>Subtercola</taxon>
    </lineage>
</organism>
<dbReference type="InterPro" id="IPR011701">
    <property type="entry name" value="MFS"/>
</dbReference>
<name>A0A4T2BUV3_9MICO</name>
<keyword evidence="3" id="KW-1003">Cell membrane</keyword>
<feature type="transmembrane region" description="Helical" evidence="8">
    <location>
        <begin position="271"/>
        <end position="288"/>
    </location>
</feature>
<sequence length="516" mass="53066">MRNDLKPGDFVPDNSVPEAPAAAPATSSTAGAARRAGASTAAEQPEHPRRRWVVLGIVALAQLTVVLDGTIVNIALPDAQIDLGMSDADRSWVITLYALAFGALLLLGGRVADYWGRKRSFIVGMAGFALASGIGGLASSSEMLLVARGAQGVFAALLAPAALALLSVTFPSGPSRGKAFAVYGTIAGGGAAIGLVLGGVLTDYLSWHWCLLVNVPIAIVAVAFAIPILKESKAEGDTRYDIPGALLVTLGLASVVYGFSRASNGWGNLDTIGFLVLGVALLVAFVVVESRVANPLLPLRVVANRVRGGAYLTSILVGAALLGGLLYLTLYFQIVLKFSPLHSGIASLPMTASIIVTATLISRVLTRVGPRILMTAGPVVAAGGLFWLSHITVQGNYLTEVLPGQILLGVGLALVFVPLQNVALSGIEERDSGVASAAVTATQQIGGSIGTAVFTALYTAAAAAYLSVNQSKNPLPSFVDGYSTVFIAAAITVLAAAPIAYLLVNIKRDAFAASQR</sequence>
<reference evidence="10 11" key="1">
    <citation type="journal article" date="2019" name="Microorganisms">
        <title>Systematic Affiliation and Genome Analysis of Subtercola vilae DB165(T) with Particular Emphasis on Cold Adaptation of an Isolate from a High-Altitude Cold Volcano Lake.</title>
        <authorList>
            <person name="Villalobos A.S."/>
            <person name="Wiese J."/>
            <person name="Imhoff J.F."/>
            <person name="Dorador C."/>
            <person name="Keller A."/>
            <person name="Hentschel U."/>
        </authorList>
    </citation>
    <scope>NUCLEOTIDE SEQUENCE [LARGE SCALE GENOMIC DNA]</scope>
    <source>
        <strain evidence="10 11">DB165</strain>
    </source>
</reference>
<evidence type="ECO:0000313" key="10">
    <source>
        <dbReference type="EMBL" id="TIH35267.1"/>
    </source>
</evidence>
<feature type="compositionally biased region" description="Low complexity" evidence="7">
    <location>
        <begin position="19"/>
        <end position="42"/>
    </location>
</feature>
<comment type="caution">
    <text evidence="10">The sequence shown here is derived from an EMBL/GenBank/DDBJ whole genome shotgun (WGS) entry which is preliminary data.</text>
</comment>
<keyword evidence="4 8" id="KW-0812">Transmembrane</keyword>
<feature type="transmembrane region" description="Helical" evidence="8">
    <location>
        <begin position="486"/>
        <end position="506"/>
    </location>
</feature>
<dbReference type="AlphaFoldDB" id="A0A4T2BUV3"/>
<dbReference type="OrthoDB" id="4080117at2"/>
<protein>
    <submittedName>
        <fullName evidence="10">DHA2 family efflux MFS transporter permease subunit</fullName>
    </submittedName>
</protein>
<dbReference type="Pfam" id="PF07690">
    <property type="entry name" value="MFS_1"/>
    <property type="match status" value="1"/>
</dbReference>
<evidence type="ECO:0000256" key="8">
    <source>
        <dbReference type="SAM" id="Phobius"/>
    </source>
</evidence>
<dbReference type="GO" id="GO:0022857">
    <property type="term" value="F:transmembrane transporter activity"/>
    <property type="evidence" value="ECO:0007669"/>
    <property type="project" value="InterPro"/>
</dbReference>
<evidence type="ECO:0000256" key="4">
    <source>
        <dbReference type="ARBA" id="ARBA00022692"/>
    </source>
</evidence>
<dbReference type="PROSITE" id="PS50850">
    <property type="entry name" value="MFS"/>
    <property type="match status" value="1"/>
</dbReference>
<feature type="transmembrane region" description="Helical" evidence="8">
    <location>
        <begin position="240"/>
        <end position="259"/>
    </location>
</feature>
<feature type="transmembrane region" description="Helical" evidence="8">
    <location>
        <begin position="309"/>
        <end position="332"/>
    </location>
</feature>
<dbReference type="PROSITE" id="PS00216">
    <property type="entry name" value="SUGAR_TRANSPORT_1"/>
    <property type="match status" value="1"/>
</dbReference>
<accession>A0A4T2BUV3</accession>
<dbReference type="InterPro" id="IPR020846">
    <property type="entry name" value="MFS_dom"/>
</dbReference>